<gene>
    <name evidence="1" type="ORF">Xbud_03188</name>
</gene>
<sequence length="153" mass="17077">MNDEARGYYLREMYQEMVREFKALQSDQYISPHGENRKGQILSEISEKDHNQLIDAAKTGRVNYKPTFLGGCVNSGPPCPLGGISNISSCMRFGNKQPCKSALLDKTKLPLIKQLREVVCLQMKGIEAGSPLHDALQAQRESAERAIHVIESN</sequence>
<dbReference type="RefSeq" id="WP_099136936.1">
    <property type="nucleotide sequence ID" value="NZ_CAWNNJ010000089.1"/>
</dbReference>
<name>A0A2D0ISN6_XENBU</name>
<proteinExistence type="predicted"/>
<dbReference type="OrthoDB" id="8768428at2"/>
<accession>A0A2D0ISN6</accession>
<organism evidence="1 2">
    <name type="scientific">Xenorhabdus budapestensis</name>
    <dbReference type="NCBI Taxonomy" id="290110"/>
    <lineage>
        <taxon>Bacteria</taxon>
        <taxon>Pseudomonadati</taxon>
        <taxon>Pseudomonadota</taxon>
        <taxon>Gammaproteobacteria</taxon>
        <taxon>Enterobacterales</taxon>
        <taxon>Morganellaceae</taxon>
        <taxon>Xenorhabdus</taxon>
    </lineage>
</organism>
<evidence type="ECO:0000313" key="2">
    <source>
        <dbReference type="Proteomes" id="UP000225833"/>
    </source>
</evidence>
<comment type="caution">
    <text evidence="1">The sequence shown here is derived from an EMBL/GenBank/DDBJ whole genome shotgun (WGS) entry which is preliminary data.</text>
</comment>
<dbReference type="PROSITE" id="PS50096">
    <property type="entry name" value="IQ"/>
    <property type="match status" value="1"/>
</dbReference>
<dbReference type="AlphaFoldDB" id="A0A2D0ISN6"/>
<dbReference type="EMBL" id="NIBS01000022">
    <property type="protein sequence ID" value="PHM24806.1"/>
    <property type="molecule type" value="Genomic_DNA"/>
</dbReference>
<reference evidence="1 2" key="1">
    <citation type="journal article" date="2017" name="Nat. Microbiol.">
        <title>Natural product diversity associated with the nematode symbionts Photorhabdus and Xenorhabdus.</title>
        <authorList>
            <person name="Tobias N.J."/>
            <person name="Wolff H."/>
            <person name="Djahanschiri B."/>
            <person name="Grundmann F."/>
            <person name="Kronenwerth M."/>
            <person name="Shi Y.M."/>
            <person name="Simonyi S."/>
            <person name="Grun P."/>
            <person name="Shapiro-Ilan D."/>
            <person name="Pidot S.J."/>
            <person name="Stinear T.P."/>
            <person name="Ebersberger I."/>
            <person name="Bode H.B."/>
        </authorList>
    </citation>
    <scope>NUCLEOTIDE SEQUENCE [LARGE SCALE GENOMIC DNA]</scope>
    <source>
        <strain evidence="1 2">DSM 16342</strain>
    </source>
</reference>
<dbReference type="Proteomes" id="UP000225833">
    <property type="component" value="Unassembled WGS sequence"/>
</dbReference>
<protein>
    <submittedName>
        <fullName evidence="1">Uncharacterized protein</fullName>
    </submittedName>
</protein>
<evidence type="ECO:0000313" key="1">
    <source>
        <dbReference type="EMBL" id="PHM24806.1"/>
    </source>
</evidence>